<evidence type="ECO:0000256" key="2">
    <source>
        <dbReference type="ARBA" id="ARBA00007537"/>
    </source>
</evidence>
<sequence>MAAAAAGWQAPWRALGALGRELAAEWAAQDVRAALCQLLLLWLGLSLLGVRLAWRAYGGAVSALCYRTGPAARRSPGTGLGPGTASGPGPAPARPRAHSLSPAGPAGRNGAAERHCPPREGSAAEPAKTHRE</sequence>
<accession>A0ABC9XB85</accession>
<organism evidence="7 8">
    <name type="scientific">Grus japonensis</name>
    <name type="common">Japanese crane</name>
    <name type="synonym">Red-crowned crane</name>
    <dbReference type="NCBI Taxonomy" id="30415"/>
    <lineage>
        <taxon>Eukaryota</taxon>
        <taxon>Metazoa</taxon>
        <taxon>Chordata</taxon>
        <taxon>Craniata</taxon>
        <taxon>Vertebrata</taxon>
        <taxon>Euteleostomi</taxon>
        <taxon>Archelosauria</taxon>
        <taxon>Archosauria</taxon>
        <taxon>Dinosauria</taxon>
        <taxon>Saurischia</taxon>
        <taxon>Theropoda</taxon>
        <taxon>Coelurosauria</taxon>
        <taxon>Aves</taxon>
        <taxon>Neognathae</taxon>
        <taxon>Neoaves</taxon>
        <taxon>Gruiformes</taxon>
        <taxon>Gruidae</taxon>
        <taxon>Grus</taxon>
    </lineage>
</organism>
<keyword evidence="8" id="KW-1185">Reference proteome</keyword>
<comment type="subcellular location">
    <subcellularLocation>
        <location evidence="1">Membrane</location>
    </subcellularLocation>
</comment>
<comment type="caution">
    <text evidence="7">The sequence shown here is derived from an EMBL/GenBank/DDBJ whole genome shotgun (WGS) entry which is preliminary data.</text>
</comment>
<dbReference type="EMBL" id="BAAFJT010000011">
    <property type="protein sequence ID" value="GAB0194687.1"/>
    <property type="molecule type" value="Genomic_DNA"/>
</dbReference>
<keyword evidence="3" id="KW-0812">Transmembrane</keyword>
<dbReference type="AlphaFoldDB" id="A0ABC9XB85"/>
<feature type="region of interest" description="Disordered" evidence="6">
    <location>
        <begin position="73"/>
        <end position="132"/>
    </location>
</feature>
<dbReference type="PANTHER" id="PTHR32267">
    <property type="entry name" value="T-CELL LEUKEMIA TRANSLOCATION-ALTERED GENE PROTEIN"/>
    <property type="match status" value="1"/>
</dbReference>
<name>A0ABC9XB85_GRUJA</name>
<gene>
    <name evidence="7" type="ORF">GRJ2_001934000</name>
</gene>
<proteinExistence type="inferred from homology"/>
<evidence type="ECO:0000313" key="8">
    <source>
        <dbReference type="Proteomes" id="UP001623348"/>
    </source>
</evidence>
<keyword evidence="5" id="KW-0472">Membrane</keyword>
<evidence type="ECO:0000256" key="4">
    <source>
        <dbReference type="ARBA" id="ARBA00022989"/>
    </source>
</evidence>
<keyword evidence="4" id="KW-1133">Transmembrane helix</keyword>
<dbReference type="GO" id="GO:0016020">
    <property type="term" value="C:membrane"/>
    <property type="evidence" value="ECO:0007669"/>
    <property type="project" value="UniProtKB-SubCell"/>
</dbReference>
<evidence type="ECO:0000313" key="7">
    <source>
        <dbReference type="EMBL" id="GAB0194687.1"/>
    </source>
</evidence>
<dbReference type="Pfam" id="PF15128">
    <property type="entry name" value="T_cell_tran_alt"/>
    <property type="match status" value="1"/>
</dbReference>
<evidence type="ECO:0000256" key="5">
    <source>
        <dbReference type="ARBA" id="ARBA00023136"/>
    </source>
</evidence>
<dbReference type="Proteomes" id="UP001623348">
    <property type="component" value="Unassembled WGS sequence"/>
</dbReference>
<comment type="similarity">
    <text evidence="2">Belongs to the TCTA family.</text>
</comment>
<dbReference type="PANTHER" id="PTHR32267:SF2">
    <property type="entry name" value="T-CELL LEUKEMIA TRANSLOCATION-ALTERED GENE PROTEIN"/>
    <property type="match status" value="1"/>
</dbReference>
<evidence type="ECO:0000256" key="6">
    <source>
        <dbReference type="SAM" id="MobiDB-lite"/>
    </source>
</evidence>
<evidence type="ECO:0000256" key="1">
    <source>
        <dbReference type="ARBA" id="ARBA00004370"/>
    </source>
</evidence>
<evidence type="ECO:0000256" key="3">
    <source>
        <dbReference type="ARBA" id="ARBA00022692"/>
    </source>
</evidence>
<dbReference type="InterPro" id="IPR016560">
    <property type="entry name" value="TCTA"/>
</dbReference>
<reference evidence="7 8" key="1">
    <citation type="submission" date="2024-06" db="EMBL/GenBank/DDBJ databases">
        <title>The draft genome of Grus japonensis, version 3.</title>
        <authorList>
            <person name="Nabeshima K."/>
            <person name="Suzuki S."/>
            <person name="Onuma M."/>
        </authorList>
    </citation>
    <scope>NUCLEOTIDE SEQUENCE [LARGE SCALE GENOMIC DNA]</scope>
    <source>
        <strain evidence="7 8">451A</strain>
    </source>
</reference>
<protein>
    <submittedName>
        <fullName evidence="7">T-cell leukemia translocation-altered gene protein</fullName>
    </submittedName>
</protein>